<evidence type="ECO:0000256" key="9">
    <source>
        <dbReference type="ARBA" id="ARBA00022777"/>
    </source>
</evidence>
<evidence type="ECO:0000256" key="8">
    <source>
        <dbReference type="ARBA" id="ARBA00022741"/>
    </source>
</evidence>
<dbReference type="GO" id="GO:0005524">
    <property type="term" value="F:ATP binding"/>
    <property type="evidence" value="ECO:0007669"/>
    <property type="project" value="UniProtKB-KW"/>
</dbReference>
<dbReference type="InterPro" id="IPR036890">
    <property type="entry name" value="HATPase_C_sf"/>
</dbReference>
<evidence type="ECO:0000256" key="1">
    <source>
        <dbReference type="ARBA" id="ARBA00000085"/>
    </source>
</evidence>
<proteinExistence type="predicted"/>
<dbReference type="PANTHER" id="PTHR41523:SF7">
    <property type="entry name" value="HISTIDINE KINASE"/>
    <property type="match status" value="1"/>
</dbReference>
<dbReference type="PROSITE" id="PS50113">
    <property type="entry name" value="PAC"/>
    <property type="match status" value="1"/>
</dbReference>
<keyword evidence="7" id="KW-0677">Repeat</keyword>
<evidence type="ECO:0000256" key="2">
    <source>
        <dbReference type="ARBA" id="ARBA00012438"/>
    </source>
</evidence>
<comment type="catalytic activity">
    <reaction evidence="1">
        <text>ATP + protein L-histidine = ADP + protein N-phospho-L-histidine.</text>
        <dbReference type="EC" id="2.7.13.3"/>
    </reaction>
</comment>
<dbReference type="Pfam" id="PF07536">
    <property type="entry name" value="HWE_HK"/>
    <property type="match status" value="1"/>
</dbReference>
<dbReference type="InterPro" id="IPR000700">
    <property type="entry name" value="PAS-assoc_C"/>
</dbReference>
<keyword evidence="10" id="KW-0067">ATP-binding</keyword>
<keyword evidence="3" id="KW-0597">Phosphoprotein</keyword>
<evidence type="ECO:0000256" key="6">
    <source>
        <dbReference type="ARBA" id="ARBA00022679"/>
    </source>
</evidence>
<feature type="domain" description="PAC" evidence="12">
    <location>
        <begin position="96"/>
        <end position="151"/>
    </location>
</feature>
<evidence type="ECO:0000256" key="7">
    <source>
        <dbReference type="ARBA" id="ARBA00022737"/>
    </source>
</evidence>
<keyword evidence="14" id="KW-1185">Reference proteome</keyword>
<keyword evidence="11" id="KW-0843">Virulence</keyword>
<dbReference type="InterPro" id="IPR000014">
    <property type="entry name" value="PAS"/>
</dbReference>
<name>A0A418ZQ72_9RHOB</name>
<evidence type="ECO:0000313" key="13">
    <source>
        <dbReference type="EMBL" id="RJK97403.1"/>
    </source>
</evidence>
<keyword evidence="8" id="KW-0547">Nucleotide-binding</keyword>
<accession>A0A418ZQ72</accession>
<sequence length="337" mass="36924">MGSRIRAFDWSRTSLGPMEGWSPALRAAVRMMVAQGHAASMFWGPDLVMLYNDGYMSVLGGKEEQALGQPFRRIWADVWHDVEPMVERTLAGYSTRTEEMRLVMTRNGFDEETFWTFSYTPLFDDDESVAGLLNITVDVTETVTARRNQQVMQEELLHRIKNILAVTSTVVSSSLRNARTIQEARDTVGARIMALAKAQGLFTGLGDSADIADVMARSIGAHLVGNDRIRLSGPPVPLSSQQAVGLSLALYELATNAAKHGALADANGIVDLTWSREGDVFALDWRESGGGPVSPPTREGFGSRLVNMIVPAYFDGTGRAEFRPSGLHYSLRGQLTP</sequence>
<dbReference type="CDD" id="cd00130">
    <property type="entry name" value="PAS"/>
    <property type="match status" value="1"/>
</dbReference>
<evidence type="ECO:0000313" key="14">
    <source>
        <dbReference type="Proteomes" id="UP000285530"/>
    </source>
</evidence>
<dbReference type="Pfam" id="PF08448">
    <property type="entry name" value="PAS_4"/>
    <property type="match status" value="1"/>
</dbReference>
<evidence type="ECO:0000256" key="5">
    <source>
        <dbReference type="ARBA" id="ARBA00022643"/>
    </source>
</evidence>
<evidence type="ECO:0000256" key="11">
    <source>
        <dbReference type="ARBA" id="ARBA00023026"/>
    </source>
</evidence>
<dbReference type="SMART" id="SM00911">
    <property type="entry name" value="HWE_HK"/>
    <property type="match status" value="1"/>
</dbReference>
<dbReference type="EMBL" id="QZEV01000132">
    <property type="protein sequence ID" value="RJK97403.1"/>
    <property type="molecule type" value="Genomic_DNA"/>
</dbReference>
<dbReference type="SUPFAM" id="SSF55785">
    <property type="entry name" value="PYP-like sensor domain (PAS domain)"/>
    <property type="match status" value="1"/>
</dbReference>
<dbReference type="Gene3D" id="3.30.565.10">
    <property type="entry name" value="Histidine kinase-like ATPase, C-terminal domain"/>
    <property type="match status" value="1"/>
</dbReference>
<organism evidence="13 14">
    <name type="scientific">Paracoccus aestuarii</name>
    <dbReference type="NCBI Taxonomy" id="453842"/>
    <lineage>
        <taxon>Bacteria</taxon>
        <taxon>Pseudomonadati</taxon>
        <taxon>Pseudomonadota</taxon>
        <taxon>Alphaproteobacteria</taxon>
        <taxon>Rhodobacterales</taxon>
        <taxon>Paracoccaceae</taxon>
        <taxon>Paracoccus</taxon>
    </lineage>
</organism>
<dbReference type="Gene3D" id="3.30.450.20">
    <property type="entry name" value="PAS domain"/>
    <property type="match status" value="1"/>
</dbReference>
<reference evidence="13 14" key="1">
    <citation type="submission" date="2018-09" db="EMBL/GenBank/DDBJ databases">
        <title>Paracoccus onubensis nov. sp. a moderate halophilic bacterium isolated from Gruta de las Maravillas (Aracena, Spain).</title>
        <authorList>
            <person name="Jurado V."/>
            <person name="Gutierrez-Patricio S."/>
            <person name="Gonzalez-Pimentel J.L."/>
            <person name="Laiz L."/>
            <person name="Saiz-Jimenez C."/>
        </authorList>
    </citation>
    <scope>NUCLEOTIDE SEQUENCE [LARGE SCALE GENOMIC DNA]</scope>
    <source>
        <strain evidence="13 14">DSM 19484</strain>
    </source>
</reference>
<dbReference type="SUPFAM" id="SSF55874">
    <property type="entry name" value="ATPase domain of HSP90 chaperone/DNA topoisomerase II/histidine kinase"/>
    <property type="match status" value="1"/>
</dbReference>
<dbReference type="GO" id="GO:0004673">
    <property type="term" value="F:protein histidine kinase activity"/>
    <property type="evidence" value="ECO:0007669"/>
    <property type="project" value="UniProtKB-EC"/>
</dbReference>
<evidence type="ECO:0000256" key="4">
    <source>
        <dbReference type="ARBA" id="ARBA00022630"/>
    </source>
</evidence>
<gene>
    <name evidence="13" type="ORF">D3P06_16615</name>
</gene>
<dbReference type="Proteomes" id="UP000285530">
    <property type="component" value="Unassembled WGS sequence"/>
</dbReference>
<evidence type="ECO:0000259" key="12">
    <source>
        <dbReference type="PROSITE" id="PS50113"/>
    </source>
</evidence>
<evidence type="ECO:0000256" key="10">
    <source>
        <dbReference type="ARBA" id="ARBA00022840"/>
    </source>
</evidence>
<dbReference type="EC" id="2.7.13.3" evidence="2"/>
<dbReference type="OrthoDB" id="9816309at2"/>
<dbReference type="InterPro" id="IPR011102">
    <property type="entry name" value="Sig_transdc_His_kinase_HWE"/>
</dbReference>
<dbReference type="InterPro" id="IPR013656">
    <property type="entry name" value="PAS_4"/>
</dbReference>
<keyword evidence="4" id="KW-0285">Flavoprotein</keyword>
<dbReference type="InterPro" id="IPR035965">
    <property type="entry name" value="PAS-like_dom_sf"/>
</dbReference>
<evidence type="ECO:0000256" key="3">
    <source>
        <dbReference type="ARBA" id="ARBA00022553"/>
    </source>
</evidence>
<keyword evidence="9 13" id="KW-0418">Kinase</keyword>
<comment type="caution">
    <text evidence="13">The sequence shown here is derived from an EMBL/GenBank/DDBJ whole genome shotgun (WGS) entry which is preliminary data.</text>
</comment>
<keyword evidence="6" id="KW-0808">Transferase</keyword>
<protein>
    <recommendedName>
        <fullName evidence="2">histidine kinase</fullName>
        <ecNumber evidence="2">2.7.13.3</ecNumber>
    </recommendedName>
</protein>
<keyword evidence="5" id="KW-0288">FMN</keyword>
<dbReference type="AlphaFoldDB" id="A0A418ZQ72"/>
<dbReference type="PANTHER" id="PTHR41523">
    <property type="entry name" value="TWO-COMPONENT SYSTEM SENSOR PROTEIN"/>
    <property type="match status" value="1"/>
</dbReference>